<dbReference type="EMBL" id="SEWY01000002">
    <property type="protein sequence ID" value="TBH74313.1"/>
    <property type="molecule type" value="Genomic_DNA"/>
</dbReference>
<keyword evidence="2" id="KW-1003">Cell membrane</keyword>
<dbReference type="PANTHER" id="PTHR30250">
    <property type="entry name" value="PST FAMILY PREDICTED COLANIC ACID TRANSPORTER"/>
    <property type="match status" value="1"/>
</dbReference>
<comment type="subcellular location">
    <subcellularLocation>
        <location evidence="1">Cell membrane</location>
        <topology evidence="1">Multi-pass membrane protein</topology>
    </subcellularLocation>
</comment>
<feature type="transmembrane region" description="Helical" evidence="6">
    <location>
        <begin position="270"/>
        <end position="290"/>
    </location>
</feature>
<feature type="transmembrane region" description="Helical" evidence="6">
    <location>
        <begin position="148"/>
        <end position="167"/>
    </location>
</feature>
<name>A0A4Q9BFJ5_9BACT</name>
<proteinExistence type="predicted"/>
<feature type="transmembrane region" description="Helical" evidence="6">
    <location>
        <begin position="438"/>
        <end position="457"/>
    </location>
</feature>
<dbReference type="PANTHER" id="PTHR30250:SF11">
    <property type="entry name" value="O-ANTIGEN TRANSPORTER-RELATED"/>
    <property type="match status" value="1"/>
</dbReference>
<feature type="transmembrane region" description="Helical" evidence="6">
    <location>
        <begin position="380"/>
        <end position="399"/>
    </location>
</feature>
<feature type="transmembrane region" description="Helical" evidence="6">
    <location>
        <begin position="78"/>
        <end position="100"/>
    </location>
</feature>
<dbReference type="GO" id="GO:0005886">
    <property type="term" value="C:plasma membrane"/>
    <property type="evidence" value="ECO:0007669"/>
    <property type="project" value="UniProtKB-SubCell"/>
</dbReference>
<dbReference type="Proteomes" id="UP000293583">
    <property type="component" value="Unassembled WGS sequence"/>
</dbReference>
<dbReference type="AlphaFoldDB" id="A0A4Q9BFJ5"/>
<feature type="transmembrane region" description="Helical" evidence="6">
    <location>
        <begin position="187"/>
        <end position="207"/>
    </location>
</feature>
<feature type="transmembrane region" description="Helical" evidence="6">
    <location>
        <begin position="311"/>
        <end position="329"/>
    </location>
</feature>
<feature type="transmembrane region" description="Helical" evidence="6">
    <location>
        <begin position="47"/>
        <end position="66"/>
    </location>
</feature>
<dbReference type="RefSeq" id="WP_130922805.1">
    <property type="nucleotide sequence ID" value="NZ_JAANOM010000001.1"/>
</dbReference>
<feature type="transmembrane region" description="Helical" evidence="6">
    <location>
        <begin position="405"/>
        <end position="426"/>
    </location>
</feature>
<feature type="transmembrane region" description="Helical" evidence="6">
    <location>
        <begin position="463"/>
        <end position="482"/>
    </location>
</feature>
<keyword evidence="8" id="KW-1185">Reference proteome</keyword>
<organism evidence="7 8">
    <name type="scientific">Aquirufa antheringensis</name>
    <dbReference type="NCBI Taxonomy" id="2516559"/>
    <lineage>
        <taxon>Bacteria</taxon>
        <taxon>Pseudomonadati</taxon>
        <taxon>Bacteroidota</taxon>
        <taxon>Cytophagia</taxon>
        <taxon>Cytophagales</taxon>
        <taxon>Flectobacillaceae</taxon>
        <taxon>Aquirufa</taxon>
    </lineage>
</organism>
<keyword evidence="3 6" id="KW-0812">Transmembrane</keyword>
<accession>A0A4Q9BFJ5</accession>
<evidence type="ECO:0000256" key="4">
    <source>
        <dbReference type="ARBA" id="ARBA00022989"/>
    </source>
</evidence>
<gene>
    <name evidence="7" type="ORF">EWU20_04020</name>
</gene>
<dbReference type="InterPro" id="IPR050833">
    <property type="entry name" value="Poly_Biosynth_Transport"/>
</dbReference>
<keyword evidence="5 6" id="KW-0472">Membrane</keyword>
<comment type="caution">
    <text evidence="7">The sequence shown here is derived from an EMBL/GenBank/DDBJ whole genome shotgun (WGS) entry which is preliminary data.</text>
</comment>
<evidence type="ECO:0000256" key="2">
    <source>
        <dbReference type="ARBA" id="ARBA00022475"/>
    </source>
</evidence>
<evidence type="ECO:0000313" key="7">
    <source>
        <dbReference type="EMBL" id="TBH74313.1"/>
    </source>
</evidence>
<feature type="transmembrane region" description="Helical" evidence="6">
    <location>
        <begin position="349"/>
        <end position="368"/>
    </location>
</feature>
<evidence type="ECO:0000256" key="6">
    <source>
        <dbReference type="SAM" id="Phobius"/>
    </source>
</evidence>
<evidence type="ECO:0000256" key="5">
    <source>
        <dbReference type="ARBA" id="ARBA00023136"/>
    </source>
</evidence>
<feature type="transmembrane region" description="Helical" evidence="6">
    <location>
        <begin position="115"/>
        <end position="136"/>
    </location>
</feature>
<dbReference type="OrthoDB" id="9814608at2"/>
<keyword evidence="4 6" id="KW-1133">Transmembrane helix</keyword>
<sequence length="497" mass="55928">MSILKKLAGETLSYGFSTILGRSLNFLLVFIHTAAFMPAALGVNVKLYGYVAIANIIYTYGMETAYFRYAKEAPERYYNLILTAIILTSGLFTLGLFVFADPLMAQLGYEGKGQFMRWLALILAIDAVTAIPFARLRLERKIQLFVKAKIVSILLNVGLNLFFLALLKPMQEGHWGPIFLQNLYFPSIGAGYIFLANLLSNASLFYWLRSSFTDFKWTWDSAEMKKLWVYSFPIMFMSLAAMFNLMFDRLLLEEFLPEGFYPGRSSEDALGIYGNCYKLSVFMSLAIQAFKYAAEPFFLGSKSAENSPSNLALVSHWFVIVCLILWVGVSSNLFWIQGLFLRQSIYWEGIGVVPVLLLANLFLGVYYTQSVWFKKTNKTYMGTVITVTGLAVTLIGNVIFIPIYGYMACAYSFLTSAIVMTLLCYVGGQKYDPAPYRWMAAIVYIGLGVIAIQSGSILASLQIPLFISQNIGFICILVYILLKEFSWKNGKPSLTLK</sequence>
<evidence type="ECO:0000256" key="3">
    <source>
        <dbReference type="ARBA" id="ARBA00022692"/>
    </source>
</evidence>
<feature type="transmembrane region" description="Helical" evidence="6">
    <location>
        <begin position="227"/>
        <end position="247"/>
    </location>
</feature>
<evidence type="ECO:0000313" key="8">
    <source>
        <dbReference type="Proteomes" id="UP000293583"/>
    </source>
</evidence>
<feature type="transmembrane region" description="Helical" evidence="6">
    <location>
        <begin position="12"/>
        <end position="35"/>
    </location>
</feature>
<evidence type="ECO:0000256" key="1">
    <source>
        <dbReference type="ARBA" id="ARBA00004651"/>
    </source>
</evidence>
<protein>
    <submittedName>
        <fullName evidence="7">Polysaccharide biosynthesis protein</fullName>
    </submittedName>
</protein>
<reference evidence="7 8" key="1">
    <citation type="submission" date="2019-02" db="EMBL/GenBank/DDBJ databases">
        <title>Genome of a new Bacteroidetes strain.</title>
        <authorList>
            <person name="Pitt A."/>
        </authorList>
    </citation>
    <scope>NUCLEOTIDE SEQUENCE [LARGE SCALE GENOMIC DNA]</scope>
    <source>
        <strain evidence="7 8">103A-SOEBACH</strain>
    </source>
</reference>